<keyword evidence="5 8" id="KW-0472">Membrane</keyword>
<keyword evidence="4 8" id="KW-1133">Transmembrane helix</keyword>
<evidence type="ECO:0000256" key="3">
    <source>
        <dbReference type="ARBA" id="ARBA00022692"/>
    </source>
</evidence>
<dbReference type="PANTHER" id="PTHR10806">
    <property type="entry name" value="SIGNAL PEPTIDASE COMPLEX CATALYTIC SUBUNIT SEC11"/>
    <property type="match status" value="1"/>
</dbReference>
<dbReference type="AlphaFoldDB" id="A0A0B2APA1"/>
<dbReference type="OrthoDB" id="3178064at2"/>
<sequence length="521" mass="53575">MKHLLMRILPVCATVAAVVGAVLCLLLVSGQARVVVTHGVSMNPVYYQGDLVVVARAETYKVGDIVAYHVHGGSVVALHRIIGGNADGFTIKGDNNQSTDIDHPTSAQIIGKAILHVPQAGTALKALASPPVLSLAAFALLGGSTRALTRRRRRRARRKTAMSRHLDTAAPERPRALAGLLRQPFRPWAGAAAAAAVLSAALGAWAWTGPAGPAAPGTTAQGQSMSFSYTAPVHQSPAYDGTTVSSPDPVFRRVLAGAITVAYTYHGPSGTIGVDAQLSNAGGWHTTIPLTAPAPFAGTAHSGTVQLDLSVLEARAEAAAVASGTQASPVTVAVVPTVHAAGTDYSPALRLTLTPLQLSLADAASLTSQAPAAAASPASQRKLTLGAWSLTAVAARPLSGGVFAAALLALAALAVAGRRRGPVGEAEEIRGRWGSLLVPVHPMPTPLGRAVVDVADFATLARLAERYGLLVLHWSRSGVETFLVNDESTAYRYRTGNTTAQASDVAEATEAEESVRSLGGA</sequence>
<dbReference type="PANTHER" id="PTHR10806:SF6">
    <property type="entry name" value="SIGNAL PEPTIDASE COMPLEX CATALYTIC SUBUNIT SEC11"/>
    <property type="match status" value="1"/>
</dbReference>
<dbReference type="GO" id="GO:0009003">
    <property type="term" value="F:signal peptidase activity"/>
    <property type="evidence" value="ECO:0007669"/>
    <property type="project" value="UniProtKB-EC"/>
</dbReference>
<dbReference type="GO" id="GO:0004252">
    <property type="term" value="F:serine-type endopeptidase activity"/>
    <property type="evidence" value="ECO:0007669"/>
    <property type="project" value="UniProtKB-UniRule"/>
</dbReference>
<evidence type="ECO:0000256" key="2">
    <source>
        <dbReference type="ARBA" id="ARBA00022670"/>
    </source>
</evidence>
<evidence type="ECO:0000256" key="6">
    <source>
        <dbReference type="NCBIfam" id="TIGR02228"/>
    </source>
</evidence>
<accession>A0A0B2APA1</accession>
<evidence type="ECO:0000259" key="9">
    <source>
        <dbReference type="Pfam" id="PF00717"/>
    </source>
</evidence>
<dbReference type="Proteomes" id="UP000030982">
    <property type="component" value="Unassembled WGS sequence"/>
</dbReference>
<keyword evidence="2" id="KW-0645">Protease</keyword>
<evidence type="ECO:0000313" key="11">
    <source>
        <dbReference type="Proteomes" id="UP000030982"/>
    </source>
</evidence>
<protein>
    <recommendedName>
        <fullName evidence="6">Signal peptidase I</fullName>
        <ecNumber evidence="6">3.4.21.89</ecNumber>
    </recommendedName>
</protein>
<dbReference type="Gene3D" id="2.10.109.10">
    <property type="entry name" value="Umud Fragment, subunit A"/>
    <property type="match status" value="1"/>
</dbReference>
<organism evidence="10 11">
    <name type="scientific">Sinomonas humi</name>
    <dbReference type="NCBI Taxonomy" id="1338436"/>
    <lineage>
        <taxon>Bacteria</taxon>
        <taxon>Bacillati</taxon>
        <taxon>Actinomycetota</taxon>
        <taxon>Actinomycetes</taxon>
        <taxon>Micrococcales</taxon>
        <taxon>Micrococcaceae</taxon>
        <taxon>Sinomonas</taxon>
    </lineage>
</organism>
<dbReference type="NCBIfam" id="TIGR02228">
    <property type="entry name" value="sigpep_I_arch"/>
    <property type="match status" value="1"/>
</dbReference>
<dbReference type="EC" id="3.4.21.89" evidence="6"/>
<comment type="caution">
    <text evidence="10">The sequence shown here is derived from an EMBL/GenBank/DDBJ whole genome shotgun (WGS) entry which is preliminary data.</text>
</comment>
<evidence type="ECO:0000256" key="5">
    <source>
        <dbReference type="ARBA" id="ARBA00023136"/>
    </source>
</evidence>
<keyword evidence="3 8" id="KW-0812">Transmembrane</keyword>
<feature type="domain" description="Peptidase S24/S26A/S26B/S26C" evidence="9">
    <location>
        <begin position="30"/>
        <end position="114"/>
    </location>
</feature>
<dbReference type="STRING" id="1338436.LK10_02145"/>
<evidence type="ECO:0000256" key="4">
    <source>
        <dbReference type="ARBA" id="ARBA00022989"/>
    </source>
</evidence>
<evidence type="ECO:0000256" key="7">
    <source>
        <dbReference type="SAM" id="MobiDB-lite"/>
    </source>
</evidence>
<dbReference type="InterPro" id="IPR001733">
    <property type="entry name" value="Peptidase_S26B"/>
</dbReference>
<gene>
    <name evidence="10" type="ORF">LK10_02145</name>
</gene>
<feature type="region of interest" description="Disordered" evidence="7">
    <location>
        <begin position="150"/>
        <end position="169"/>
    </location>
</feature>
<proteinExistence type="predicted"/>
<evidence type="ECO:0000256" key="8">
    <source>
        <dbReference type="SAM" id="Phobius"/>
    </source>
</evidence>
<dbReference type="RefSeq" id="WP_043119779.1">
    <property type="nucleotide sequence ID" value="NZ_JTDL01000033.1"/>
</dbReference>
<reference evidence="10 11" key="1">
    <citation type="submission" date="2014-09" db="EMBL/GenBank/DDBJ databases">
        <title>Genome sequence of Sinomonas sp. MUSC 117.</title>
        <authorList>
            <person name="Lee L.-H."/>
        </authorList>
    </citation>
    <scope>NUCLEOTIDE SEQUENCE [LARGE SCALE GENOMIC DNA]</scope>
    <source>
        <strain evidence="10 11">MUSC 117</strain>
    </source>
</reference>
<dbReference type="InterPro" id="IPR015927">
    <property type="entry name" value="Peptidase_S24_S26A/B/C"/>
</dbReference>
<keyword evidence="11" id="KW-1185">Reference proteome</keyword>
<dbReference type="SUPFAM" id="SSF51306">
    <property type="entry name" value="LexA/Signal peptidase"/>
    <property type="match status" value="1"/>
</dbReference>
<keyword evidence="2" id="KW-0378">Hydrolase</keyword>
<evidence type="ECO:0000256" key="1">
    <source>
        <dbReference type="ARBA" id="ARBA00004370"/>
    </source>
</evidence>
<name>A0A0B2APA1_9MICC</name>
<dbReference type="Pfam" id="PF00717">
    <property type="entry name" value="Peptidase_S24"/>
    <property type="match status" value="1"/>
</dbReference>
<dbReference type="CDD" id="cd06462">
    <property type="entry name" value="Peptidase_S24_S26"/>
    <property type="match status" value="1"/>
</dbReference>
<dbReference type="InterPro" id="IPR036286">
    <property type="entry name" value="LexA/Signal_pep-like_sf"/>
</dbReference>
<feature type="transmembrane region" description="Helical" evidence="8">
    <location>
        <begin position="132"/>
        <end position="149"/>
    </location>
</feature>
<feature type="transmembrane region" description="Helical" evidence="8">
    <location>
        <begin position="188"/>
        <end position="207"/>
    </location>
</feature>
<dbReference type="EMBL" id="JTDL01000033">
    <property type="protein sequence ID" value="KHL05232.1"/>
    <property type="molecule type" value="Genomic_DNA"/>
</dbReference>
<feature type="compositionally biased region" description="Basic residues" evidence="7">
    <location>
        <begin position="150"/>
        <end position="162"/>
    </location>
</feature>
<comment type="subcellular location">
    <subcellularLocation>
        <location evidence="1">Membrane</location>
    </subcellularLocation>
</comment>
<dbReference type="GO" id="GO:0016020">
    <property type="term" value="C:membrane"/>
    <property type="evidence" value="ECO:0007669"/>
    <property type="project" value="UniProtKB-SubCell"/>
</dbReference>
<evidence type="ECO:0000313" key="10">
    <source>
        <dbReference type="EMBL" id="KHL05232.1"/>
    </source>
</evidence>
<dbReference type="GO" id="GO:0006465">
    <property type="term" value="P:signal peptide processing"/>
    <property type="evidence" value="ECO:0007669"/>
    <property type="project" value="UniProtKB-UniRule"/>
</dbReference>